<keyword evidence="3" id="KW-1185">Reference proteome</keyword>
<feature type="region of interest" description="Disordered" evidence="1">
    <location>
        <begin position="1"/>
        <end position="45"/>
    </location>
</feature>
<name>A0AAD6WX84_9AGAR</name>
<sequence length="378" mass="41473">MAQFFSGKRAAAEEDRLEATAHAVKARDTETHEEDNIFTLSDDEPPSTVFLEDLETYKADPRAPCGVNDPDLQDPALANSYSDLHPLPAGRQILPAFDPQGMAGGDGTDLKGGRVKFSSWKRHLRHMLADNSIGALMFKEAEPNFINPSRVSPLKLSRQASAGSSPTHRLMSGSKIAVCVSAIFCSESVVTEAVKIGPKSERMRKWVSGIFHNQEWERFEAIMCLVFGEDVMYSQITPKKAIAFQTMISPDVASSSKDADHRFTVEAPADMFSPIPSKSPKKASPSKPVFKSKTLLAFNDEIPVYDARKVVVDFQADLARLDQVLPRFSGEIPFSSFVVVGYSASSYQGPRSGSNERVAQLGCNLLWIIVCGTPVLKR</sequence>
<organism evidence="2 3">
    <name type="scientific">Mycena alexandri</name>
    <dbReference type="NCBI Taxonomy" id="1745969"/>
    <lineage>
        <taxon>Eukaryota</taxon>
        <taxon>Fungi</taxon>
        <taxon>Dikarya</taxon>
        <taxon>Basidiomycota</taxon>
        <taxon>Agaricomycotina</taxon>
        <taxon>Agaricomycetes</taxon>
        <taxon>Agaricomycetidae</taxon>
        <taxon>Agaricales</taxon>
        <taxon>Marasmiineae</taxon>
        <taxon>Mycenaceae</taxon>
        <taxon>Mycena</taxon>
    </lineage>
</organism>
<dbReference type="EMBL" id="JARJCM010000168">
    <property type="protein sequence ID" value="KAJ7024534.1"/>
    <property type="molecule type" value="Genomic_DNA"/>
</dbReference>
<dbReference type="Proteomes" id="UP001218188">
    <property type="component" value="Unassembled WGS sequence"/>
</dbReference>
<proteinExistence type="predicted"/>
<accession>A0AAD6WX84</accession>
<evidence type="ECO:0000313" key="2">
    <source>
        <dbReference type="EMBL" id="KAJ7024534.1"/>
    </source>
</evidence>
<feature type="compositionally biased region" description="Basic and acidic residues" evidence="1">
    <location>
        <begin position="10"/>
        <end position="30"/>
    </location>
</feature>
<evidence type="ECO:0000256" key="1">
    <source>
        <dbReference type="SAM" id="MobiDB-lite"/>
    </source>
</evidence>
<comment type="caution">
    <text evidence="2">The sequence shown here is derived from an EMBL/GenBank/DDBJ whole genome shotgun (WGS) entry which is preliminary data.</text>
</comment>
<protein>
    <submittedName>
        <fullName evidence="2">Uncharacterized protein</fullName>
    </submittedName>
</protein>
<reference evidence="2" key="1">
    <citation type="submission" date="2023-03" db="EMBL/GenBank/DDBJ databases">
        <title>Massive genome expansion in bonnet fungi (Mycena s.s.) driven by repeated elements and novel gene families across ecological guilds.</title>
        <authorList>
            <consortium name="Lawrence Berkeley National Laboratory"/>
            <person name="Harder C.B."/>
            <person name="Miyauchi S."/>
            <person name="Viragh M."/>
            <person name="Kuo A."/>
            <person name="Thoen E."/>
            <person name="Andreopoulos B."/>
            <person name="Lu D."/>
            <person name="Skrede I."/>
            <person name="Drula E."/>
            <person name="Henrissat B."/>
            <person name="Morin E."/>
            <person name="Kohler A."/>
            <person name="Barry K."/>
            <person name="LaButti K."/>
            <person name="Morin E."/>
            <person name="Salamov A."/>
            <person name="Lipzen A."/>
            <person name="Mereny Z."/>
            <person name="Hegedus B."/>
            <person name="Baldrian P."/>
            <person name="Stursova M."/>
            <person name="Weitz H."/>
            <person name="Taylor A."/>
            <person name="Grigoriev I.V."/>
            <person name="Nagy L.G."/>
            <person name="Martin F."/>
            <person name="Kauserud H."/>
        </authorList>
    </citation>
    <scope>NUCLEOTIDE SEQUENCE</scope>
    <source>
        <strain evidence="2">CBHHK200</strain>
    </source>
</reference>
<dbReference type="AlphaFoldDB" id="A0AAD6WX84"/>
<gene>
    <name evidence="2" type="ORF">C8F04DRAFT_1270228</name>
</gene>
<evidence type="ECO:0000313" key="3">
    <source>
        <dbReference type="Proteomes" id="UP001218188"/>
    </source>
</evidence>